<evidence type="ECO:0000256" key="6">
    <source>
        <dbReference type="ARBA" id="ARBA00022490"/>
    </source>
</evidence>
<dbReference type="InterPro" id="IPR029057">
    <property type="entry name" value="PRTase-like"/>
</dbReference>
<evidence type="ECO:0000256" key="1">
    <source>
        <dbReference type="ARBA" id="ARBA00001946"/>
    </source>
</evidence>
<evidence type="ECO:0000256" key="14">
    <source>
        <dbReference type="ARBA" id="ARBA00049402"/>
    </source>
</evidence>
<evidence type="ECO:0000256" key="4">
    <source>
        <dbReference type="ARBA" id="ARBA00004676"/>
    </source>
</evidence>
<comment type="catalytic activity">
    <reaction evidence="13">
        <text>GMP + diphosphate = guanine + 5-phospho-alpha-D-ribose 1-diphosphate</text>
        <dbReference type="Rhea" id="RHEA:25424"/>
        <dbReference type="ChEBI" id="CHEBI:16235"/>
        <dbReference type="ChEBI" id="CHEBI:33019"/>
        <dbReference type="ChEBI" id="CHEBI:58017"/>
        <dbReference type="ChEBI" id="CHEBI:58115"/>
        <dbReference type="EC" id="2.4.2.8"/>
    </reaction>
    <physiologicalReaction direction="right-to-left" evidence="13">
        <dbReference type="Rhea" id="RHEA:25426"/>
    </physiologicalReaction>
</comment>
<dbReference type="EMBL" id="CP003021">
    <property type="protein sequence ID" value="AEM68929.1"/>
    <property type="molecule type" value="Genomic_DNA"/>
</dbReference>
<feature type="domain" description="Phosphoribosyltransferase" evidence="16">
    <location>
        <begin position="33"/>
        <end position="168"/>
    </location>
</feature>
<dbReference type="EC" id="2.4.2.8" evidence="15"/>
<dbReference type="NCBIfam" id="TIGR01203">
    <property type="entry name" value="HGPRTase"/>
    <property type="match status" value="1"/>
</dbReference>
<dbReference type="GO" id="GO:0032264">
    <property type="term" value="P:IMP salvage"/>
    <property type="evidence" value="ECO:0007669"/>
    <property type="project" value="UniProtKB-UniPathway"/>
</dbReference>
<dbReference type="UniPathway" id="UPA00591">
    <property type="reaction ID" value="UER00648"/>
</dbReference>
<dbReference type="GO" id="GO:0005829">
    <property type="term" value="C:cytosol"/>
    <property type="evidence" value="ECO:0007669"/>
    <property type="project" value="TreeGrafter"/>
</dbReference>
<dbReference type="GO" id="GO:0000166">
    <property type="term" value="F:nucleotide binding"/>
    <property type="evidence" value="ECO:0007669"/>
    <property type="project" value="UniProtKB-KW"/>
</dbReference>
<evidence type="ECO:0000313" key="17">
    <source>
        <dbReference type="EMBL" id="AEM68929.1"/>
    </source>
</evidence>
<reference evidence="17 18" key="1">
    <citation type="journal article" date="2011" name="J. Bacteriol.">
        <title>Genome Sequence of Mycoplasma putrefaciens Type Strain KS1.</title>
        <authorList>
            <person name="Calcutt M.J."/>
            <person name="Foecking M.F."/>
        </authorList>
    </citation>
    <scope>NUCLEOTIDE SEQUENCE [LARGE SCALE GENOMIC DNA]</scope>
    <source>
        <strain evidence="18">ATCC 15718 / NCTC 10155 / C30 KS-1 / KS-1</strain>
    </source>
</reference>
<comment type="cofactor">
    <cofactor evidence="1 15">
        <name>Mg(2+)</name>
        <dbReference type="ChEBI" id="CHEBI:18420"/>
    </cofactor>
</comment>
<dbReference type="Proteomes" id="UP000008907">
    <property type="component" value="Chromosome"/>
</dbReference>
<evidence type="ECO:0000256" key="13">
    <source>
        <dbReference type="ARBA" id="ARBA00048811"/>
    </source>
</evidence>
<dbReference type="FunFam" id="3.40.50.2020:FF:000006">
    <property type="entry name" value="Hypoxanthine phosphoribosyltransferase"/>
    <property type="match status" value="1"/>
</dbReference>
<dbReference type="InterPro" id="IPR005904">
    <property type="entry name" value="Hxn_phspho_trans"/>
</dbReference>
<dbReference type="InterPro" id="IPR000836">
    <property type="entry name" value="PRTase_dom"/>
</dbReference>
<evidence type="ECO:0000259" key="16">
    <source>
        <dbReference type="Pfam" id="PF00156"/>
    </source>
</evidence>
<evidence type="ECO:0000256" key="9">
    <source>
        <dbReference type="ARBA" id="ARBA00022723"/>
    </source>
</evidence>
<dbReference type="RefSeq" id="WP_014035284.1">
    <property type="nucleotide sequence ID" value="NC_015946.1"/>
</dbReference>
<organism evidence="17 18">
    <name type="scientific">Mycoplasma putrefaciens (strain ATCC 15718 / NCTC 10155 / C30 KS-1 / KS-1)</name>
    <dbReference type="NCBI Taxonomy" id="743965"/>
    <lineage>
        <taxon>Bacteria</taxon>
        <taxon>Bacillati</taxon>
        <taxon>Mycoplasmatota</taxon>
        <taxon>Mollicutes</taxon>
        <taxon>Mycoplasmataceae</taxon>
        <taxon>Mycoplasma</taxon>
    </lineage>
</organism>
<dbReference type="KEGG" id="mpf:MPUT_0574"/>
<sequence>MQNLHPLVKRVLFTKDQIQSRVKQVAVEVENYYKNQQLKDNSLLVVGLLKGCAPFFADFCMNCDLTMEMEFMVVSSYCGTTSSKHQPKIILDLQTEAKDRDILLVEDIIDTGATLQYIKQYLIDKGARSVKIITMLDKPEGRVVDIKADWVCFTIEREFVIGYGLDYQEKIRNLPYVAVCDTDKLKDWKW</sequence>
<keyword evidence="12 15" id="KW-0460">Magnesium</keyword>
<dbReference type="Gene3D" id="3.40.50.2020">
    <property type="match status" value="1"/>
</dbReference>
<comment type="similarity">
    <text evidence="5 15">Belongs to the purine/pyrimidine phosphoribosyltransferase family.</text>
</comment>
<name>A0A7U4E9H7_MYCPK</name>
<keyword evidence="7 15" id="KW-0328">Glycosyltransferase</keyword>
<protein>
    <recommendedName>
        <fullName evidence="15">Hypoxanthine phosphoribosyltransferase</fullName>
        <ecNumber evidence="15">2.4.2.8</ecNumber>
    </recommendedName>
</protein>
<evidence type="ECO:0000256" key="12">
    <source>
        <dbReference type="ARBA" id="ARBA00022842"/>
    </source>
</evidence>
<dbReference type="GO" id="GO:0046100">
    <property type="term" value="P:hypoxanthine metabolic process"/>
    <property type="evidence" value="ECO:0007669"/>
    <property type="project" value="TreeGrafter"/>
</dbReference>
<dbReference type="CDD" id="cd06223">
    <property type="entry name" value="PRTases_typeI"/>
    <property type="match status" value="1"/>
</dbReference>
<keyword evidence="6 15" id="KW-0963">Cytoplasm</keyword>
<comment type="pathway">
    <text evidence="4">Purine metabolism; GMP biosynthesis via salvage pathway; GMP from guanine: step 1/1.</text>
</comment>
<evidence type="ECO:0000256" key="8">
    <source>
        <dbReference type="ARBA" id="ARBA00022679"/>
    </source>
</evidence>
<keyword evidence="11 15" id="KW-0547">Nucleotide-binding</keyword>
<proteinExistence type="inferred from homology"/>
<dbReference type="GO" id="GO:0052657">
    <property type="term" value="F:guanine phosphoribosyltransferase activity"/>
    <property type="evidence" value="ECO:0007669"/>
    <property type="project" value="UniProtKB-ARBA"/>
</dbReference>
<dbReference type="AlphaFoldDB" id="A0A7U4E9H7"/>
<keyword evidence="10 15" id="KW-0660">Purine salvage</keyword>
<dbReference type="GO" id="GO:0000287">
    <property type="term" value="F:magnesium ion binding"/>
    <property type="evidence" value="ECO:0007669"/>
    <property type="project" value="TreeGrafter"/>
</dbReference>
<gene>
    <name evidence="17" type="primary">hpt-1</name>
    <name evidence="17" type="ordered locus">MPUT_0574</name>
</gene>
<dbReference type="PANTHER" id="PTHR43340">
    <property type="entry name" value="HYPOXANTHINE-GUANINE PHOSPHORIBOSYLTRANSFERASE"/>
    <property type="match status" value="1"/>
</dbReference>
<comment type="catalytic activity">
    <reaction evidence="14">
        <text>IMP + diphosphate = hypoxanthine + 5-phospho-alpha-D-ribose 1-diphosphate</text>
        <dbReference type="Rhea" id="RHEA:17973"/>
        <dbReference type="ChEBI" id="CHEBI:17368"/>
        <dbReference type="ChEBI" id="CHEBI:33019"/>
        <dbReference type="ChEBI" id="CHEBI:58017"/>
        <dbReference type="ChEBI" id="CHEBI:58053"/>
        <dbReference type="EC" id="2.4.2.8"/>
    </reaction>
    <physiologicalReaction direction="right-to-left" evidence="14">
        <dbReference type="Rhea" id="RHEA:17975"/>
    </physiologicalReaction>
</comment>
<dbReference type="PANTHER" id="PTHR43340:SF1">
    <property type="entry name" value="HYPOXANTHINE PHOSPHORIBOSYLTRANSFERASE"/>
    <property type="match status" value="1"/>
</dbReference>
<evidence type="ECO:0000313" key="18">
    <source>
        <dbReference type="Proteomes" id="UP000008907"/>
    </source>
</evidence>
<dbReference type="GO" id="GO:0006178">
    <property type="term" value="P:guanine salvage"/>
    <property type="evidence" value="ECO:0007669"/>
    <property type="project" value="TreeGrafter"/>
</dbReference>
<evidence type="ECO:0000256" key="11">
    <source>
        <dbReference type="ARBA" id="ARBA00022741"/>
    </source>
</evidence>
<dbReference type="GO" id="GO:0032263">
    <property type="term" value="P:GMP salvage"/>
    <property type="evidence" value="ECO:0007669"/>
    <property type="project" value="TreeGrafter"/>
</dbReference>
<evidence type="ECO:0000256" key="15">
    <source>
        <dbReference type="RuleBase" id="RU364099"/>
    </source>
</evidence>
<keyword evidence="8 15" id="KW-0808">Transferase</keyword>
<dbReference type="GO" id="GO:0006166">
    <property type="term" value="P:purine ribonucleoside salvage"/>
    <property type="evidence" value="ECO:0007669"/>
    <property type="project" value="UniProtKB-KW"/>
</dbReference>
<evidence type="ECO:0000256" key="3">
    <source>
        <dbReference type="ARBA" id="ARBA00004669"/>
    </source>
</evidence>
<dbReference type="Pfam" id="PF00156">
    <property type="entry name" value="Pribosyltran"/>
    <property type="match status" value="1"/>
</dbReference>
<accession>A0A7U4E9H7</accession>
<evidence type="ECO:0000256" key="5">
    <source>
        <dbReference type="ARBA" id="ARBA00008391"/>
    </source>
</evidence>
<keyword evidence="9 15" id="KW-0479">Metal-binding</keyword>
<comment type="pathway">
    <text evidence="3 15">Purine metabolism; IMP biosynthesis via salvage pathway; IMP from hypoxanthine: step 1/1.</text>
</comment>
<evidence type="ECO:0000256" key="7">
    <source>
        <dbReference type="ARBA" id="ARBA00022676"/>
    </source>
</evidence>
<dbReference type="InterPro" id="IPR050408">
    <property type="entry name" value="HGPRT"/>
</dbReference>
<comment type="subcellular location">
    <subcellularLocation>
        <location evidence="2 15">Cytoplasm</location>
    </subcellularLocation>
</comment>
<evidence type="ECO:0000256" key="10">
    <source>
        <dbReference type="ARBA" id="ARBA00022726"/>
    </source>
</evidence>
<evidence type="ECO:0000256" key="2">
    <source>
        <dbReference type="ARBA" id="ARBA00004496"/>
    </source>
</evidence>
<dbReference type="SUPFAM" id="SSF53271">
    <property type="entry name" value="PRTase-like"/>
    <property type="match status" value="1"/>
</dbReference>
<dbReference type="GO" id="GO:0004422">
    <property type="term" value="F:hypoxanthine phosphoribosyltransferase activity"/>
    <property type="evidence" value="ECO:0007669"/>
    <property type="project" value="InterPro"/>
</dbReference>